<dbReference type="Proteomes" id="UP000241769">
    <property type="component" value="Unassembled WGS sequence"/>
</dbReference>
<name>A0A2P6NKB4_9EUKA</name>
<proteinExistence type="predicted"/>
<accession>A0A2P6NKB4</accession>
<sequence>MRLQWSSDSNNSPTPKPRTARFPRYLSATLSPLSLSFLSSPSPSTSSLAERIWLRIWEQDGFNERPFDDEEPIAISQPVKHINHQDISCTSHFLPRRYLSTKAVLKAGVNPKAQDDSGQAPLYYARTIKHDSAEFVQTPLKLG</sequence>
<protein>
    <submittedName>
        <fullName evidence="2">Uncharacterized protein</fullName>
    </submittedName>
</protein>
<dbReference type="InParanoid" id="A0A2P6NKB4"/>
<organism evidence="2 3">
    <name type="scientific">Planoprotostelium fungivorum</name>
    <dbReference type="NCBI Taxonomy" id="1890364"/>
    <lineage>
        <taxon>Eukaryota</taxon>
        <taxon>Amoebozoa</taxon>
        <taxon>Evosea</taxon>
        <taxon>Variosea</taxon>
        <taxon>Cavosteliida</taxon>
        <taxon>Cavosteliaceae</taxon>
        <taxon>Planoprotostelium</taxon>
    </lineage>
</organism>
<feature type="region of interest" description="Disordered" evidence="1">
    <location>
        <begin position="1"/>
        <end position="21"/>
    </location>
</feature>
<dbReference type="EMBL" id="MDYQ01000064">
    <property type="protein sequence ID" value="PRP84397.1"/>
    <property type="molecule type" value="Genomic_DNA"/>
</dbReference>
<evidence type="ECO:0000256" key="1">
    <source>
        <dbReference type="SAM" id="MobiDB-lite"/>
    </source>
</evidence>
<evidence type="ECO:0000313" key="3">
    <source>
        <dbReference type="Proteomes" id="UP000241769"/>
    </source>
</evidence>
<evidence type="ECO:0000313" key="2">
    <source>
        <dbReference type="EMBL" id="PRP84397.1"/>
    </source>
</evidence>
<feature type="compositionally biased region" description="Polar residues" evidence="1">
    <location>
        <begin position="1"/>
        <end position="13"/>
    </location>
</feature>
<keyword evidence="3" id="KW-1185">Reference proteome</keyword>
<comment type="caution">
    <text evidence="2">The sequence shown here is derived from an EMBL/GenBank/DDBJ whole genome shotgun (WGS) entry which is preliminary data.</text>
</comment>
<dbReference type="AlphaFoldDB" id="A0A2P6NKB4"/>
<reference evidence="2 3" key="1">
    <citation type="journal article" date="2018" name="Genome Biol. Evol.">
        <title>Multiple Roots of Fruiting Body Formation in Amoebozoa.</title>
        <authorList>
            <person name="Hillmann F."/>
            <person name="Forbes G."/>
            <person name="Novohradska S."/>
            <person name="Ferling I."/>
            <person name="Riege K."/>
            <person name="Groth M."/>
            <person name="Westermann M."/>
            <person name="Marz M."/>
            <person name="Spaller T."/>
            <person name="Winckler T."/>
            <person name="Schaap P."/>
            <person name="Glockner G."/>
        </authorList>
    </citation>
    <scope>NUCLEOTIDE SEQUENCE [LARGE SCALE GENOMIC DNA]</scope>
    <source>
        <strain evidence="2 3">Jena</strain>
    </source>
</reference>
<gene>
    <name evidence="2" type="ORF">PROFUN_08262</name>
</gene>